<evidence type="ECO:0000313" key="2">
    <source>
        <dbReference type="Proteomes" id="UP000017243"/>
    </source>
</evidence>
<gene>
    <name evidence="1" type="ORF">LHCIRMBIA953_01736</name>
</gene>
<dbReference type="EMBL" id="CBUH010000109">
    <property type="protein sequence ID" value="CDI42446.1"/>
    <property type="molecule type" value="Genomic_DNA"/>
</dbReference>
<comment type="caution">
    <text evidence="1">The sequence shown here is derived from an EMBL/GenBank/DDBJ whole genome shotgun (WGS) entry which is preliminary data.</text>
</comment>
<dbReference type="Proteomes" id="UP000017243">
    <property type="component" value="Unassembled WGS sequence"/>
</dbReference>
<sequence>MNEIELKGGHL</sequence>
<accession>U4QH45</accession>
<evidence type="ECO:0000313" key="1">
    <source>
        <dbReference type="EMBL" id="CDI42446.1"/>
    </source>
</evidence>
<protein>
    <submittedName>
        <fullName evidence="1">Uncharacterized protein</fullName>
    </submittedName>
</protein>
<name>U4QH45_LACHE</name>
<reference evidence="1 2" key="1">
    <citation type="submission" date="2013-09" db="EMBL/GenBank/DDBJ databases">
        <title>Draft Genome Sequence of five Lactobacillus helveticus strains CIRM-BIA 101T, 103, 104, 951 and 953 isolated from milk product.</title>
        <authorList>
            <person name="Valence F."/>
            <person name="Chuat V."/>
            <person name="Ma L."/>
            <person name="Creno S."/>
            <person name="Falentin H."/>
            <person name="Lortal S."/>
            <person name="Bizet C."/>
            <person name="Clermont D."/>
            <person name="Loux V."/>
            <person name="Bouchier C."/>
            <person name="Cousin S."/>
        </authorList>
    </citation>
    <scope>NUCLEOTIDE SEQUENCE [LARGE SCALE GENOMIC DNA]</scope>
    <source>
        <strain evidence="1 2">CIRM-BIA 953</strain>
    </source>
</reference>
<proteinExistence type="predicted"/>
<organism evidence="1 2">
    <name type="scientific">Lactobacillus helveticus CIRM-BIA 953</name>
    <dbReference type="NCBI Taxonomy" id="1226335"/>
    <lineage>
        <taxon>Bacteria</taxon>
        <taxon>Bacillati</taxon>
        <taxon>Bacillota</taxon>
        <taxon>Bacilli</taxon>
        <taxon>Lactobacillales</taxon>
        <taxon>Lactobacillaceae</taxon>
        <taxon>Lactobacillus</taxon>
    </lineage>
</organism>